<dbReference type="RefSeq" id="WP_150374104.1">
    <property type="nucleotide sequence ID" value="NZ_CP044066.1"/>
</dbReference>
<name>A0A5P2H7G7_9BURK</name>
<dbReference type="Proteomes" id="UP000322822">
    <property type="component" value="Plasmid unnamed1"/>
</dbReference>
<gene>
    <name evidence="1" type="ORF">FOB72_17980</name>
</gene>
<sequence length="368" mass="41269">MSENSAIEWTDHTFNAWEKGCQKVGPGCDHCYAETHNARFAGGHAVNWGPGAPRRRTSPSNWRKMIRWNAAHAAFAAVHGRRQRVFCASMSDVFDNEVPIEWFVDMLDVWRVTPNLDKLVLTKRIGNATRRLAEAFDALMMRNDWADNPLVPWLATWIAGNAPADIWLGATVVNQAEADRDIPKLLRVPAKIRFLSIEPQLGHIEVFSTLTGELLHTSGNKYDPGAIDWIIAGGESGPGARFTHPAWPRSLRDQCAAAHVPFLFKQWGRWHTAFVDIGTGISVYREFTSFQQWVNKADTWVAGGICIDRHGRQLERGEDFMRARDETAFPVTVLHDVGKKAAGRLLDGVLHDAFPVTALAFRRATEPK</sequence>
<proteinExistence type="predicted"/>
<dbReference type="OrthoDB" id="9787478at2"/>
<dbReference type="Pfam" id="PF07505">
    <property type="entry name" value="DUF5131"/>
    <property type="match status" value="1"/>
</dbReference>
<dbReference type="EMBL" id="CP044066">
    <property type="protein sequence ID" value="QET04041.1"/>
    <property type="molecule type" value="Genomic_DNA"/>
</dbReference>
<dbReference type="AlphaFoldDB" id="A0A5P2H7G7"/>
<keyword evidence="1" id="KW-0614">Plasmid</keyword>
<reference evidence="1 2" key="1">
    <citation type="submission" date="2019-09" db="EMBL/GenBank/DDBJ databases">
        <title>FDA dAtabase for Regulatory Grade micrObial Sequences (FDA-ARGOS): Supporting development and validation of Infectious Disease Dx tests.</title>
        <authorList>
            <person name="Sciortino C."/>
            <person name="Tallon L."/>
            <person name="Sadzewicz L."/>
            <person name="Vavikolanu K."/>
            <person name="Mehta A."/>
            <person name="Aluvathingal J."/>
            <person name="Nadendla S."/>
            <person name="Nandy P."/>
            <person name="Geyer C."/>
            <person name="Yan Y."/>
            <person name="Sichtig H."/>
        </authorList>
    </citation>
    <scope>NUCLEOTIDE SEQUENCE [LARGE SCALE GENOMIC DNA]</scope>
    <source>
        <strain evidence="1 2">FDAARGOS_664</strain>
        <plasmid evidence="1 2">unnamed1</plasmid>
    </source>
</reference>
<dbReference type="InterPro" id="IPR011101">
    <property type="entry name" value="DUF5131"/>
</dbReference>
<accession>A0A5P2H7G7</accession>
<organism evidence="1 2">
    <name type="scientific">Cupriavidus pauculus</name>
    <dbReference type="NCBI Taxonomy" id="82633"/>
    <lineage>
        <taxon>Bacteria</taxon>
        <taxon>Pseudomonadati</taxon>
        <taxon>Pseudomonadota</taxon>
        <taxon>Betaproteobacteria</taxon>
        <taxon>Burkholderiales</taxon>
        <taxon>Burkholderiaceae</taxon>
        <taxon>Cupriavidus</taxon>
    </lineage>
</organism>
<evidence type="ECO:0000313" key="2">
    <source>
        <dbReference type="Proteomes" id="UP000322822"/>
    </source>
</evidence>
<evidence type="ECO:0000313" key="1">
    <source>
        <dbReference type="EMBL" id="QET04041.1"/>
    </source>
</evidence>
<protein>
    <submittedName>
        <fullName evidence="1">Phage Gp37/Gp68 family protein</fullName>
    </submittedName>
</protein>
<geneLocation type="plasmid" evidence="1">
    <name>unnamed1</name>
</geneLocation>